<evidence type="ECO:0000256" key="9">
    <source>
        <dbReference type="ARBA" id="ARBA00022989"/>
    </source>
</evidence>
<dbReference type="PANTHER" id="PTHR45453:SF2">
    <property type="entry name" value="HISTIDINE KINASE"/>
    <property type="match status" value="1"/>
</dbReference>
<dbReference type="CDD" id="cd00075">
    <property type="entry name" value="HATPase"/>
    <property type="match status" value="1"/>
</dbReference>
<dbReference type="InterPro" id="IPR003661">
    <property type="entry name" value="HisK_dim/P_dom"/>
</dbReference>
<dbReference type="InterPro" id="IPR036097">
    <property type="entry name" value="HisK_dim/P_sf"/>
</dbReference>
<dbReference type="STRING" id="857293.CAAU_0945"/>
<dbReference type="GO" id="GO:0005886">
    <property type="term" value="C:plasma membrane"/>
    <property type="evidence" value="ECO:0007669"/>
    <property type="project" value="UniProtKB-SubCell"/>
</dbReference>
<keyword evidence="11 13" id="KW-0472">Membrane</keyword>
<feature type="transmembrane region" description="Helical" evidence="13">
    <location>
        <begin position="12"/>
        <end position="32"/>
    </location>
</feature>
<dbReference type="PANTHER" id="PTHR45453">
    <property type="entry name" value="PHOSPHATE REGULON SENSOR PROTEIN PHOR"/>
    <property type="match status" value="1"/>
</dbReference>
<dbReference type="SUPFAM" id="SSF55874">
    <property type="entry name" value="ATPase domain of HSP90 chaperone/DNA topoisomerase II/histidine kinase"/>
    <property type="match status" value="1"/>
</dbReference>
<dbReference type="InterPro" id="IPR036890">
    <property type="entry name" value="HATPase_C_sf"/>
</dbReference>
<dbReference type="CDD" id="cd00082">
    <property type="entry name" value="HisKA"/>
    <property type="match status" value="1"/>
</dbReference>
<dbReference type="Gene3D" id="1.10.287.130">
    <property type="match status" value="1"/>
</dbReference>
<keyword evidence="12" id="KW-0175">Coiled coil</keyword>
<dbReference type="FunFam" id="3.30.565.10:FF:000006">
    <property type="entry name" value="Sensor histidine kinase WalK"/>
    <property type="match status" value="1"/>
</dbReference>
<dbReference type="PRINTS" id="PR00344">
    <property type="entry name" value="BCTRLSENSOR"/>
</dbReference>
<dbReference type="Pfam" id="PF00512">
    <property type="entry name" value="HisKA"/>
    <property type="match status" value="1"/>
</dbReference>
<dbReference type="AlphaFoldDB" id="I7K644"/>
<evidence type="ECO:0000256" key="10">
    <source>
        <dbReference type="ARBA" id="ARBA00023012"/>
    </source>
</evidence>
<evidence type="ECO:0000313" key="15">
    <source>
        <dbReference type="EMBL" id="CCJ33029.1"/>
    </source>
</evidence>
<dbReference type="Gene3D" id="3.30.565.10">
    <property type="entry name" value="Histidine kinase-like ATPase, C-terminal domain"/>
    <property type="match status" value="1"/>
</dbReference>
<evidence type="ECO:0000256" key="7">
    <source>
        <dbReference type="ARBA" id="ARBA00022692"/>
    </source>
</evidence>
<evidence type="ECO:0000256" key="12">
    <source>
        <dbReference type="SAM" id="Coils"/>
    </source>
</evidence>
<dbReference type="GO" id="GO:0016036">
    <property type="term" value="P:cellular response to phosphate starvation"/>
    <property type="evidence" value="ECO:0007669"/>
    <property type="project" value="TreeGrafter"/>
</dbReference>
<evidence type="ECO:0000256" key="4">
    <source>
        <dbReference type="ARBA" id="ARBA00022475"/>
    </source>
</evidence>
<keyword evidence="9 13" id="KW-1133">Transmembrane helix</keyword>
<feature type="domain" description="Histidine kinase" evidence="14">
    <location>
        <begin position="248"/>
        <end position="459"/>
    </location>
</feature>
<dbReference type="InterPro" id="IPR050351">
    <property type="entry name" value="BphY/WalK/GraS-like"/>
</dbReference>
<evidence type="ECO:0000256" key="3">
    <source>
        <dbReference type="ARBA" id="ARBA00012438"/>
    </source>
</evidence>
<feature type="transmembrane region" description="Helical" evidence="13">
    <location>
        <begin position="166"/>
        <end position="186"/>
    </location>
</feature>
<dbReference type="Gene3D" id="6.10.340.10">
    <property type="match status" value="1"/>
</dbReference>
<evidence type="ECO:0000259" key="14">
    <source>
        <dbReference type="PROSITE" id="PS50109"/>
    </source>
</evidence>
<name>I7K644_9CLOT</name>
<keyword evidence="16" id="KW-1185">Reference proteome</keyword>
<dbReference type="EC" id="2.7.13.3" evidence="3"/>
<gene>
    <name evidence="15" type="ORF">CAAU_0945</name>
</gene>
<keyword evidence="4" id="KW-1003">Cell membrane</keyword>
<evidence type="ECO:0000256" key="8">
    <source>
        <dbReference type="ARBA" id="ARBA00022777"/>
    </source>
</evidence>
<keyword evidence="8 15" id="KW-0418">Kinase</keyword>
<keyword evidence="7 13" id="KW-0812">Transmembrane</keyword>
<dbReference type="OrthoDB" id="9813151at2"/>
<evidence type="ECO:0000256" key="1">
    <source>
        <dbReference type="ARBA" id="ARBA00000085"/>
    </source>
</evidence>
<evidence type="ECO:0000256" key="2">
    <source>
        <dbReference type="ARBA" id="ARBA00004651"/>
    </source>
</evidence>
<dbReference type="GO" id="GO:0000155">
    <property type="term" value="F:phosphorelay sensor kinase activity"/>
    <property type="evidence" value="ECO:0007669"/>
    <property type="project" value="InterPro"/>
</dbReference>
<dbReference type="Pfam" id="PF02518">
    <property type="entry name" value="HATPase_c"/>
    <property type="match status" value="1"/>
</dbReference>
<dbReference type="SUPFAM" id="SSF47384">
    <property type="entry name" value="Homodimeric domain of signal transducing histidine kinase"/>
    <property type="match status" value="1"/>
</dbReference>
<evidence type="ECO:0000256" key="13">
    <source>
        <dbReference type="SAM" id="Phobius"/>
    </source>
</evidence>
<dbReference type="InterPro" id="IPR003594">
    <property type="entry name" value="HATPase_dom"/>
</dbReference>
<dbReference type="Proteomes" id="UP000007652">
    <property type="component" value="Unassembled WGS sequence"/>
</dbReference>
<evidence type="ECO:0000313" key="16">
    <source>
        <dbReference type="Proteomes" id="UP000007652"/>
    </source>
</evidence>
<dbReference type="eggNOG" id="COG5002">
    <property type="taxonomic scope" value="Bacteria"/>
</dbReference>
<evidence type="ECO:0000256" key="5">
    <source>
        <dbReference type="ARBA" id="ARBA00022553"/>
    </source>
</evidence>
<comment type="subcellular location">
    <subcellularLocation>
        <location evidence="2">Cell membrane</location>
        <topology evidence="2">Multi-pass membrane protein</topology>
    </subcellularLocation>
</comment>
<dbReference type="GO" id="GO:0004721">
    <property type="term" value="F:phosphoprotein phosphatase activity"/>
    <property type="evidence" value="ECO:0007669"/>
    <property type="project" value="TreeGrafter"/>
</dbReference>
<evidence type="ECO:0000256" key="6">
    <source>
        <dbReference type="ARBA" id="ARBA00022679"/>
    </source>
</evidence>
<reference evidence="15 16" key="1">
    <citation type="journal article" date="2011" name="J. Bacteriol.">
        <title>Draft genome sequence of Caloramator australicus strain RC3T, a thermoanaerobe from the Great Artesian Basin of Australia.</title>
        <authorList>
            <person name="Ogg C.D."/>
            <person name="Patel B.K.C."/>
        </authorList>
    </citation>
    <scope>NUCLEOTIDE SEQUENCE [LARGE SCALE GENOMIC DNA]</scope>
    <source>
        <strain evidence="15 16">RC3</strain>
    </source>
</reference>
<dbReference type="SMART" id="SM00388">
    <property type="entry name" value="HisKA"/>
    <property type="match status" value="1"/>
</dbReference>
<keyword evidence="5" id="KW-0597">Phosphoprotein</keyword>
<dbReference type="RefSeq" id="WP_008908303.1">
    <property type="nucleotide sequence ID" value="NZ_CAKP01000046.1"/>
</dbReference>
<dbReference type="InterPro" id="IPR004358">
    <property type="entry name" value="Sig_transdc_His_kin-like_C"/>
</dbReference>
<keyword evidence="6" id="KW-0808">Transferase</keyword>
<evidence type="ECO:0000256" key="11">
    <source>
        <dbReference type="ARBA" id="ARBA00023136"/>
    </source>
</evidence>
<comment type="catalytic activity">
    <reaction evidence="1">
        <text>ATP + protein L-histidine = ADP + protein N-phospho-L-histidine.</text>
        <dbReference type="EC" id="2.7.13.3"/>
    </reaction>
</comment>
<comment type="caution">
    <text evidence="15">The sequence shown here is derived from an EMBL/GenBank/DDBJ whole genome shotgun (WGS) entry which is preliminary data.</text>
</comment>
<organism evidence="15 16">
    <name type="scientific">Caloramator australicus RC3</name>
    <dbReference type="NCBI Taxonomy" id="857293"/>
    <lineage>
        <taxon>Bacteria</taxon>
        <taxon>Bacillati</taxon>
        <taxon>Bacillota</taxon>
        <taxon>Clostridia</taxon>
        <taxon>Eubacteriales</taxon>
        <taxon>Clostridiaceae</taxon>
        <taxon>Caloramator</taxon>
    </lineage>
</organism>
<sequence length="459" mass="53011">MKKSLKRQLTLSHLMLSIFSILLIIILTNYILERQFRDYIINNINNKTIEILNSVKEEYKDGKWDVKSIESIGVSALENGMILKLVDNQGRVIWDAHLHNSGQCQNILDHYSKIMMKRYPNFNGGYKEEIKKIYSEDQFIATLYIGYYGPYYYTDNDIMFLNTLNGVSIVVSILAILFALLFGSLISKSIATPIMKVSDSTNLLSRGEFKSLDYKSEILEIDELINAINLLSKKLDEQEKLRKRLTQDISHELRTPITTIKSHVEAMIDGIWQPTEDRLRSCLEEIERLNKLIGDIKLLAEYEIEERIEKHELNLRDLIKSITLNFEKSLLDKRLVLETHLEDVFLYADKDKITQVIINLLSNAIKYSREGGKIYIELKGTSEGVFIRIKDDGIGIPKKDLPYIFERFYRVDQSRNKKTGGAGIGLSIVKRIINMHNGEISVKSELNKGTEFIIKLPYK</sequence>
<accession>I7K644</accession>
<proteinExistence type="predicted"/>
<feature type="coiled-coil region" evidence="12">
    <location>
        <begin position="221"/>
        <end position="248"/>
    </location>
</feature>
<dbReference type="SMART" id="SM00387">
    <property type="entry name" value="HATPase_c"/>
    <property type="match status" value="1"/>
</dbReference>
<keyword evidence="10" id="KW-0902">Two-component regulatory system</keyword>
<dbReference type="InterPro" id="IPR005467">
    <property type="entry name" value="His_kinase_dom"/>
</dbReference>
<protein>
    <recommendedName>
        <fullName evidence="3">histidine kinase</fullName>
        <ecNumber evidence="3">2.7.13.3</ecNumber>
    </recommendedName>
</protein>
<dbReference type="EMBL" id="CAKP01000046">
    <property type="protein sequence ID" value="CCJ33029.1"/>
    <property type="molecule type" value="Genomic_DNA"/>
</dbReference>
<dbReference type="PROSITE" id="PS50109">
    <property type="entry name" value="HIS_KIN"/>
    <property type="match status" value="1"/>
</dbReference>